<dbReference type="Pfam" id="PF14559">
    <property type="entry name" value="TPR_19"/>
    <property type="match status" value="1"/>
</dbReference>
<feature type="repeat" description="PPR" evidence="3">
    <location>
        <begin position="39"/>
        <end position="73"/>
    </location>
</feature>
<evidence type="ECO:0000256" key="1">
    <source>
        <dbReference type="ARBA" id="ARBA00022737"/>
    </source>
</evidence>
<evidence type="ECO:0000313" key="5">
    <source>
        <dbReference type="Proteomes" id="UP001054889"/>
    </source>
</evidence>
<protein>
    <recommendedName>
        <fullName evidence="6">Pentatricopeptide repeat-containing protein</fullName>
    </recommendedName>
</protein>
<comment type="caution">
    <text evidence="4">The sequence shown here is derived from an EMBL/GenBank/DDBJ whole genome shotgun (WGS) entry which is preliminary data.</text>
</comment>
<dbReference type="Proteomes" id="UP001054889">
    <property type="component" value="Unassembled WGS sequence"/>
</dbReference>
<dbReference type="InterPro" id="IPR011990">
    <property type="entry name" value="TPR-like_helical_dom_sf"/>
</dbReference>
<reference evidence="4" key="1">
    <citation type="journal article" date="2018" name="DNA Res.">
        <title>Multiple hybrid de novo genome assembly of finger millet, an orphan allotetraploid crop.</title>
        <authorList>
            <person name="Hatakeyama M."/>
            <person name="Aluri S."/>
            <person name="Balachadran M.T."/>
            <person name="Sivarajan S.R."/>
            <person name="Patrignani A."/>
            <person name="Gruter S."/>
            <person name="Poveda L."/>
            <person name="Shimizu-Inatsugi R."/>
            <person name="Baeten J."/>
            <person name="Francoijs K.J."/>
            <person name="Nataraja K.N."/>
            <person name="Reddy Y.A.N."/>
            <person name="Phadnis S."/>
            <person name="Ravikumar R.L."/>
            <person name="Schlapbach R."/>
            <person name="Sreeman S.M."/>
            <person name="Shimizu K.K."/>
        </authorList>
    </citation>
    <scope>NUCLEOTIDE SEQUENCE</scope>
</reference>
<evidence type="ECO:0008006" key="6">
    <source>
        <dbReference type="Google" id="ProtNLM"/>
    </source>
</evidence>
<dbReference type="EMBL" id="BQKI01000017">
    <property type="protein sequence ID" value="GJN10541.1"/>
    <property type="molecule type" value="Genomic_DNA"/>
</dbReference>
<dbReference type="PANTHER" id="PTHR47926">
    <property type="entry name" value="PENTATRICOPEPTIDE REPEAT-CONTAINING PROTEIN"/>
    <property type="match status" value="1"/>
</dbReference>
<proteinExistence type="predicted"/>
<keyword evidence="5" id="KW-1185">Reference proteome</keyword>
<accession>A0AAV5DK04</accession>
<gene>
    <name evidence="4" type="primary">ga28641</name>
    <name evidence="4" type="ORF">PR202_ga28641</name>
</gene>
<evidence type="ECO:0000313" key="4">
    <source>
        <dbReference type="EMBL" id="GJN10541.1"/>
    </source>
</evidence>
<evidence type="ECO:0000256" key="2">
    <source>
        <dbReference type="ARBA" id="ARBA00022946"/>
    </source>
</evidence>
<organism evidence="4 5">
    <name type="scientific">Eleusine coracana subsp. coracana</name>
    <dbReference type="NCBI Taxonomy" id="191504"/>
    <lineage>
        <taxon>Eukaryota</taxon>
        <taxon>Viridiplantae</taxon>
        <taxon>Streptophyta</taxon>
        <taxon>Embryophyta</taxon>
        <taxon>Tracheophyta</taxon>
        <taxon>Spermatophyta</taxon>
        <taxon>Magnoliopsida</taxon>
        <taxon>Liliopsida</taxon>
        <taxon>Poales</taxon>
        <taxon>Poaceae</taxon>
        <taxon>PACMAD clade</taxon>
        <taxon>Chloridoideae</taxon>
        <taxon>Cynodonteae</taxon>
        <taxon>Eleusininae</taxon>
        <taxon>Eleusine</taxon>
    </lineage>
</organism>
<keyword evidence="1" id="KW-0677">Repeat</keyword>
<reference evidence="4" key="2">
    <citation type="submission" date="2021-12" db="EMBL/GenBank/DDBJ databases">
        <title>Resequencing data analysis of finger millet.</title>
        <authorList>
            <person name="Hatakeyama M."/>
            <person name="Aluri S."/>
            <person name="Balachadran M.T."/>
            <person name="Sivarajan S.R."/>
            <person name="Poveda L."/>
            <person name="Shimizu-Inatsugi R."/>
            <person name="Schlapbach R."/>
            <person name="Sreeman S.M."/>
            <person name="Shimizu K.K."/>
        </authorList>
    </citation>
    <scope>NUCLEOTIDE SEQUENCE</scope>
</reference>
<dbReference type="AlphaFoldDB" id="A0AAV5DK04"/>
<dbReference type="GO" id="GO:0009451">
    <property type="term" value="P:RNA modification"/>
    <property type="evidence" value="ECO:0007669"/>
    <property type="project" value="InterPro"/>
</dbReference>
<dbReference type="InterPro" id="IPR002885">
    <property type="entry name" value="PPR_rpt"/>
</dbReference>
<keyword evidence="2" id="KW-0809">Transit peptide</keyword>
<dbReference type="Gene3D" id="1.25.40.10">
    <property type="entry name" value="Tetratricopeptide repeat domain"/>
    <property type="match status" value="1"/>
</dbReference>
<evidence type="ECO:0000256" key="3">
    <source>
        <dbReference type="PROSITE-ProRule" id="PRU00708"/>
    </source>
</evidence>
<sequence length="174" mass="18844">MLFHGLPPTAHTTIPACSSSPLLGRALHAHAVKLALAADAYVATALLGAYARAGDAAAARKLFDAMQSFPDPPHLDSVTAMITCYAETGALDDARSLFDELPHKDFICACSDEVAVVLALTAVESGRWVHSYVKNNSRRRVRISARVGTALIDMYYKCGSFGGRRRRVRTRPRT</sequence>
<dbReference type="PROSITE" id="PS51375">
    <property type="entry name" value="PPR"/>
    <property type="match status" value="1"/>
</dbReference>
<dbReference type="PANTHER" id="PTHR47926:SF456">
    <property type="entry name" value="PENTATRICOPEPTIDE REPEAT-CONTAINING PROTEIN ELI1, CHLOROPLASTIC"/>
    <property type="match status" value="1"/>
</dbReference>
<dbReference type="InterPro" id="IPR046960">
    <property type="entry name" value="PPR_At4g14850-like_plant"/>
</dbReference>
<dbReference type="GO" id="GO:0003723">
    <property type="term" value="F:RNA binding"/>
    <property type="evidence" value="ECO:0007669"/>
    <property type="project" value="InterPro"/>
</dbReference>
<dbReference type="NCBIfam" id="TIGR00756">
    <property type="entry name" value="PPR"/>
    <property type="match status" value="1"/>
</dbReference>
<name>A0AAV5DK04_ELECO</name>